<dbReference type="InterPro" id="IPR044068">
    <property type="entry name" value="CB"/>
</dbReference>
<keyword evidence="5" id="KW-0233">DNA recombination</keyword>
<feature type="domain" description="Core-binding (CB)" evidence="8">
    <location>
        <begin position="34"/>
        <end position="115"/>
    </location>
</feature>
<dbReference type="SUPFAM" id="SSF56349">
    <property type="entry name" value="DNA breaking-rejoining enzymes"/>
    <property type="match status" value="1"/>
</dbReference>
<dbReference type="InterPro" id="IPR002104">
    <property type="entry name" value="Integrase_catalytic"/>
</dbReference>
<dbReference type="GO" id="GO:0015074">
    <property type="term" value="P:DNA integration"/>
    <property type="evidence" value="ECO:0007669"/>
    <property type="project" value="UniProtKB-KW"/>
</dbReference>
<dbReference type="EMBL" id="DXHQ01000060">
    <property type="protein sequence ID" value="HIW08760.1"/>
    <property type="molecule type" value="Genomic_DNA"/>
</dbReference>
<reference evidence="9" key="1">
    <citation type="journal article" date="2021" name="PeerJ">
        <title>Extensive microbial diversity within the chicken gut microbiome revealed by metagenomics and culture.</title>
        <authorList>
            <person name="Gilroy R."/>
            <person name="Ravi A."/>
            <person name="Getino M."/>
            <person name="Pursley I."/>
            <person name="Horton D.L."/>
            <person name="Alikhan N.F."/>
            <person name="Baker D."/>
            <person name="Gharbi K."/>
            <person name="Hall N."/>
            <person name="Watson M."/>
            <person name="Adriaenssens E.M."/>
            <person name="Foster-Nyarko E."/>
            <person name="Jarju S."/>
            <person name="Secka A."/>
            <person name="Antonio M."/>
            <person name="Oren A."/>
            <person name="Chaudhuri R.R."/>
            <person name="La Ragione R."/>
            <person name="Hildebrand F."/>
            <person name="Pallen M.J."/>
        </authorList>
    </citation>
    <scope>NUCLEOTIDE SEQUENCE</scope>
    <source>
        <strain evidence="9">ChiHcolR34-3080</strain>
    </source>
</reference>
<evidence type="ECO:0000256" key="4">
    <source>
        <dbReference type="ARBA" id="ARBA00023125"/>
    </source>
</evidence>
<evidence type="ECO:0000259" key="8">
    <source>
        <dbReference type="PROSITE" id="PS51900"/>
    </source>
</evidence>
<dbReference type="InterPro" id="IPR004107">
    <property type="entry name" value="Integrase_SAM-like_N"/>
</dbReference>
<comment type="function">
    <text evidence="1">Site-specific tyrosine recombinase, which acts by catalyzing the cutting and rejoining of the recombining DNA molecules.</text>
</comment>
<name>A0A9D1QAR8_9FIRM</name>
<dbReference type="CDD" id="cd01189">
    <property type="entry name" value="INT_ICEBs1_C_like"/>
    <property type="match status" value="1"/>
</dbReference>
<protein>
    <submittedName>
        <fullName evidence="9">Site-specific integrase</fullName>
    </submittedName>
</protein>
<dbReference type="Pfam" id="PF14659">
    <property type="entry name" value="Phage_int_SAM_3"/>
    <property type="match status" value="1"/>
</dbReference>
<evidence type="ECO:0000313" key="10">
    <source>
        <dbReference type="Proteomes" id="UP000823933"/>
    </source>
</evidence>
<dbReference type="Gene3D" id="1.10.150.130">
    <property type="match status" value="1"/>
</dbReference>
<dbReference type="PROSITE" id="PS51898">
    <property type="entry name" value="TYR_RECOMBINASE"/>
    <property type="match status" value="1"/>
</dbReference>
<evidence type="ECO:0000259" key="7">
    <source>
        <dbReference type="PROSITE" id="PS51898"/>
    </source>
</evidence>
<evidence type="ECO:0000256" key="1">
    <source>
        <dbReference type="ARBA" id="ARBA00003283"/>
    </source>
</evidence>
<organism evidence="9 10">
    <name type="scientific">Candidatus Faecalibacterium intestinigallinarum</name>
    <dbReference type="NCBI Taxonomy" id="2838581"/>
    <lineage>
        <taxon>Bacteria</taxon>
        <taxon>Bacillati</taxon>
        <taxon>Bacillota</taxon>
        <taxon>Clostridia</taxon>
        <taxon>Eubacteriales</taxon>
        <taxon>Oscillospiraceae</taxon>
        <taxon>Faecalibacterium</taxon>
    </lineage>
</organism>
<evidence type="ECO:0000256" key="6">
    <source>
        <dbReference type="PROSITE-ProRule" id="PRU01248"/>
    </source>
</evidence>
<evidence type="ECO:0000256" key="3">
    <source>
        <dbReference type="ARBA" id="ARBA00022908"/>
    </source>
</evidence>
<dbReference type="PROSITE" id="PS51900">
    <property type="entry name" value="CB"/>
    <property type="match status" value="1"/>
</dbReference>
<dbReference type="Pfam" id="PF00589">
    <property type="entry name" value="Phage_integrase"/>
    <property type="match status" value="1"/>
</dbReference>
<dbReference type="GO" id="GO:0003677">
    <property type="term" value="F:DNA binding"/>
    <property type="evidence" value="ECO:0007669"/>
    <property type="project" value="UniProtKB-UniRule"/>
</dbReference>
<dbReference type="InterPro" id="IPR010998">
    <property type="entry name" value="Integrase_recombinase_N"/>
</dbReference>
<dbReference type="AlphaFoldDB" id="A0A9D1QAR8"/>
<sequence length="344" mass="39065">MRHFLGQTAKECEDKYRQALVDFNARQEEQAAGPMFEEVAAAWWEQAQPALKPGSLRSYKACYRAALEHFSGRRMRDIKPQDIAYYLKKLKGQGLAQGTMRNRHSLVTMIFAYWCTDMGGDANPSLLVRNLRGQKTERTPPDDAVVQLILQHPEGKMGLLAVMAMYTGLRLGEIMALTWADVDLEGRVLSVTKSVAWVSNQPVVSTPKTKNSIRQVPILEPLARRLEAEGKRPAGEYLISGTHEPLTASQHSKRWLAYCKELGLAHEADEYKPYHGKRQAHWTVDVTAHQLRHYCATLLDRADVPMKARQLWLGHADIHTTMQIYTHSYTDEMQQAKNLVDDVL</sequence>
<dbReference type="PANTHER" id="PTHR30349">
    <property type="entry name" value="PHAGE INTEGRASE-RELATED"/>
    <property type="match status" value="1"/>
</dbReference>
<accession>A0A9D1QAR8</accession>
<gene>
    <name evidence="9" type="ORF">H9890_05085</name>
</gene>
<keyword evidence="3" id="KW-0229">DNA integration</keyword>
<comment type="similarity">
    <text evidence="2">Belongs to the 'phage' integrase family.</text>
</comment>
<keyword evidence="4 6" id="KW-0238">DNA-binding</keyword>
<dbReference type="Proteomes" id="UP000823933">
    <property type="component" value="Unassembled WGS sequence"/>
</dbReference>
<dbReference type="InterPro" id="IPR011010">
    <property type="entry name" value="DNA_brk_join_enz"/>
</dbReference>
<reference evidence="9" key="2">
    <citation type="submission" date="2021-04" db="EMBL/GenBank/DDBJ databases">
        <authorList>
            <person name="Gilroy R."/>
        </authorList>
    </citation>
    <scope>NUCLEOTIDE SEQUENCE</scope>
    <source>
        <strain evidence="9">ChiHcolR34-3080</strain>
    </source>
</reference>
<evidence type="ECO:0000256" key="2">
    <source>
        <dbReference type="ARBA" id="ARBA00008857"/>
    </source>
</evidence>
<evidence type="ECO:0000313" key="9">
    <source>
        <dbReference type="EMBL" id="HIW08760.1"/>
    </source>
</evidence>
<feature type="domain" description="Tyr recombinase" evidence="7">
    <location>
        <begin position="134"/>
        <end position="338"/>
    </location>
</feature>
<evidence type="ECO:0000256" key="5">
    <source>
        <dbReference type="ARBA" id="ARBA00023172"/>
    </source>
</evidence>
<dbReference type="GO" id="GO:0006310">
    <property type="term" value="P:DNA recombination"/>
    <property type="evidence" value="ECO:0007669"/>
    <property type="project" value="UniProtKB-KW"/>
</dbReference>
<dbReference type="Gene3D" id="1.10.443.10">
    <property type="entry name" value="Intergrase catalytic core"/>
    <property type="match status" value="1"/>
</dbReference>
<proteinExistence type="inferred from homology"/>
<dbReference type="InterPro" id="IPR013762">
    <property type="entry name" value="Integrase-like_cat_sf"/>
</dbReference>
<comment type="caution">
    <text evidence="9">The sequence shown here is derived from an EMBL/GenBank/DDBJ whole genome shotgun (WGS) entry which is preliminary data.</text>
</comment>
<dbReference type="InterPro" id="IPR050090">
    <property type="entry name" value="Tyrosine_recombinase_XerCD"/>
</dbReference>